<evidence type="ECO:0000256" key="2">
    <source>
        <dbReference type="SAM" id="Phobius"/>
    </source>
</evidence>
<evidence type="ECO:0000256" key="1">
    <source>
        <dbReference type="SAM" id="MobiDB-lite"/>
    </source>
</evidence>
<sequence>MTEVSVPLDWLQQGRCGPLCARHGVVTTHATKRTLLSPTPAWMYLLLLAGVVVFVVVVAATRRRETGRLPACERCRTERRTWVGGVLAAWALVVITFVVAVQRSSAGLATVAVVLAVLALLATAGGDLLRVRTEPVARCGAAGVGAAARGAPGVRGRGAQRPGARGRLRRSAGARRERAAGRAGLTLRASSIAGC</sequence>
<feature type="transmembrane region" description="Helical" evidence="2">
    <location>
        <begin position="82"/>
        <end position="101"/>
    </location>
</feature>
<comment type="caution">
    <text evidence="3">The sequence shown here is derived from an EMBL/GenBank/DDBJ whole genome shotgun (WGS) entry which is preliminary data.</text>
</comment>
<feature type="transmembrane region" description="Helical" evidence="2">
    <location>
        <begin position="41"/>
        <end position="61"/>
    </location>
</feature>
<keyword evidence="4" id="KW-1185">Reference proteome</keyword>
<dbReference type="EMBL" id="BSUZ01000001">
    <property type="protein sequence ID" value="GMA88474.1"/>
    <property type="molecule type" value="Genomic_DNA"/>
</dbReference>
<accession>A0ABQ6JMX2</accession>
<keyword evidence="2" id="KW-1133">Transmembrane helix</keyword>
<dbReference type="Proteomes" id="UP001157017">
    <property type="component" value="Unassembled WGS sequence"/>
</dbReference>
<reference evidence="4" key="1">
    <citation type="journal article" date="2019" name="Int. J. Syst. Evol. Microbiol.">
        <title>The Global Catalogue of Microorganisms (GCM) 10K type strain sequencing project: providing services to taxonomists for standard genome sequencing and annotation.</title>
        <authorList>
            <consortium name="The Broad Institute Genomics Platform"/>
            <consortium name="The Broad Institute Genome Sequencing Center for Infectious Disease"/>
            <person name="Wu L."/>
            <person name="Ma J."/>
        </authorList>
    </citation>
    <scope>NUCLEOTIDE SEQUENCE [LARGE SCALE GENOMIC DNA]</scope>
    <source>
        <strain evidence="4">NBRC 108730</strain>
    </source>
</reference>
<name>A0ABQ6JMX2_9ACTN</name>
<evidence type="ECO:0000313" key="4">
    <source>
        <dbReference type="Proteomes" id="UP001157017"/>
    </source>
</evidence>
<keyword evidence="2" id="KW-0812">Transmembrane</keyword>
<feature type="transmembrane region" description="Helical" evidence="2">
    <location>
        <begin position="107"/>
        <end position="129"/>
    </location>
</feature>
<keyword evidence="2" id="KW-0472">Membrane</keyword>
<feature type="region of interest" description="Disordered" evidence="1">
    <location>
        <begin position="152"/>
        <end position="172"/>
    </location>
</feature>
<gene>
    <name evidence="3" type="ORF">GCM10025868_37240</name>
</gene>
<organism evidence="3 4">
    <name type="scientific">Angustibacter aerolatus</name>
    <dbReference type="NCBI Taxonomy" id="1162965"/>
    <lineage>
        <taxon>Bacteria</taxon>
        <taxon>Bacillati</taxon>
        <taxon>Actinomycetota</taxon>
        <taxon>Actinomycetes</taxon>
        <taxon>Kineosporiales</taxon>
        <taxon>Kineosporiaceae</taxon>
    </lineage>
</organism>
<evidence type="ECO:0000313" key="3">
    <source>
        <dbReference type="EMBL" id="GMA88474.1"/>
    </source>
</evidence>
<proteinExistence type="predicted"/>
<feature type="compositionally biased region" description="Low complexity" evidence="1">
    <location>
        <begin position="152"/>
        <end position="163"/>
    </location>
</feature>
<protein>
    <submittedName>
        <fullName evidence="3">Uncharacterized protein</fullName>
    </submittedName>
</protein>